<dbReference type="Gene3D" id="1.20.1260.10">
    <property type="match status" value="1"/>
</dbReference>
<protein>
    <submittedName>
        <fullName evidence="1">DUF455 family protein</fullName>
    </submittedName>
</protein>
<dbReference type="EMBL" id="JAEQNE010000002">
    <property type="protein sequence ID" value="MBL0391832.1"/>
    <property type="molecule type" value="Genomic_DNA"/>
</dbReference>
<comment type="caution">
    <text evidence="1">The sequence shown here is derived from an EMBL/GenBank/DDBJ whole genome shotgun (WGS) entry which is preliminary data.</text>
</comment>
<dbReference type="InterPro" id="IPR007402">
    <property type="entry name" value="DUF455"/>
</dbReference>
<accession>A0A937CUA6</accession>
<name>A0A937CUA6_9BURK</name>
<dbReference type="PANTHER" id="PTHR42782:SF2">
    <property type="entry name" value="3-OXOACYL-[ACYL-CARRIER-PROTEIN] SYNTHASE-LIKE PROTEIN"/>
    <property type="match status" value="1"/>
</dbReference>
<evidence type="ECO:0000313" key="2">
    <source>
        <dbReference type="Proteomes" id="UP000599109"/>
    </source>
</evidence>
<dbReference type="Proteomes" id="UP000599109">
    <property type="component" value="Unassembled WGS sequence"/>
</dbReference>
<dbReference type="InterPro" id="IPR012347">
    <property type="entry name" value="Ferritin-like"/>
</dbReference>
<proteinExistence type="predicted"/>
<dbReference type="Pfam" id="PF04305">
    <property type="entry name" value="DUF455"/>
    <property type="match status" value="1"/>
</dbReference>
<organism evidence="1 2">
    <name type="scientific">Ramlibacter monticola</name>
    <dbReference type="NCBI Taxonomy" id="1926872"/>
    <lineage>
        <taxon>Bacteria</taxon>
        <taxon>Pseudomonadati</taxon>
        <taxon>Pseudomonadota</taxon>
        <taxon>Betaproteobacteria</taxon>
        <taxon>Burkholderiales</taxon>
        <taxon>Comamonadaceae</taxon>
        <taxon>Ramlibacter</taxon>
    </lineage>
</organism>
<gene>
    <name evidence="1" type="ORF">JJ685_11900</name>
</gene>
<keyword evidence="2" id="KW-1185">Reference proteome</keyword>
<dbReference type="PANTHER" id="PTHR42782">
    <property type="entry name" value="SI:CH73-314G15.3"/>
    <property type="match status" value="1"/>
</dbReference>
<evidence type="ECO:0000313" key="1">
    <source>
        <dbReference type="EMBL" id="MBL0391832.1"/>
    </source>
</evidence>
<dbReference type="AlphaFoldDB" id="A0A937CUA6"/>
<dbReference type="InterPro" id="IPR009078">
    <property type="entry name" value="Ferritin-like_SF"/>
</dbReference>
<dbReference type="RefSeq" id="WP_201674435.1">
    <property type="nucleotide sequence ID" value="NZ_JAEQNE010000002.1"/>
</dbReference>
<sequence>MQDSLSNEPGAEAPDGELFAIGPARDARYTVKERWRDCENFPGDHPLHHVEFTHRQMNEEVNGLECSAACLADYPQADWELRMWFARQCADEARHARMFRRRLEGMGAHVGQFPVMNFQYRIICRADSLLGRLTIQNRTFEAGGLDAVAWVARKMHDEGDAPLADFFESQLADEILHVRFANEWLRKLIRDDPRQLLDMSKTLGRAARGFRYVMGNEGTEGVYYPTDRLARLEAGFTEDEVKTASELGTQVASGELRGHPRS</sequence>
<dbReference type="CDD" id="cd00657">
    <property type="entry name" value="Ferritin_like"/>
    <property type="match status" value="1"/>
</dbReference>
<reference evidence="1 2" key="1">
    <citation type="journal article" date="2017" name="Int. J. Syst. Evol. Microbiol.">
        <title>Ramlibacter monticola sp. nov., isolated from forest soil.</title>
        <authorList>
            <person name="Chaudhary D.K."/>
            <person name="Kim J."/>
        </authorList>
    </citation>
    <scope>NUCLEOTIDE SEQUENCE [LARGE SCALE GENOMIC DNA]</scope>
    <source>
        <strain evidence="1 2">KACC 19175</strain>
    </source>
</reference>
<dbReference type="SUPFAM" id="SSF47240">
    <property type="entry name" value="Ferritin-like"/>
    <property type="match status" value="1"/>
</dbReference>